<dbReference type="EMBL" id="JAMLDX010000006">
    <property type="protein sequence ID" value="MCP3730688.1"/>
    <property type="molecule type" value="Genomic_DNA"/>
</dbReference>
<name>A0A9X2HH26_9SPHN</name>
<feature type="region of interest" description="Disordered" evidence="1">
    <location>
        <begin position="256"/>
        <end position="283"/>
    </location>
</feature>
<evidence type="ECO:0000256" key="1">
    <source>
        <dbReference type="SAM" id="MobiDB-lite"/>
    </source>
</evidence>
<evidence type="ECO:0000313" key="3">
    <source>
        <dbReference type="Proteomes" id="UP001139451"/>
    </source>
</evidence>
<proteinExistence type="predicted"/>
<protein>
    <submittedName>
        <fullName evidence="2">Uncharacterized protein</fullName>
    </submittedName>
</protein>
<accession>A0A9X2HH26</accession>
<dbReference type="AlphaFoldDB" id="A0A9X2HH26"/>
<keyword evidence="3" id="KW-1185">Reference proteome</keyword>
<comment type="caution">
    <text evidence="2">The sequence shown here is derived from an EMBL/GenBank/DDBJ whole genome shotgun (WGS) entry which is preliminary data.</text>
</comment>
<reference evidence="2" key="1">
    <citation type="submission" date="2022-05" db="EMBL/GenBank/DDBJ databases">
        <title>Sphingomonas sp. strain MG17 Genome sequencing and assembly.</title>
        <authorList>
            <person name="Kim I."/>
        </authorList>
    </citation>
    <scope>NUCLEOTIDE SEQUENCE</scope>
    <source>
        <strain evidence="2">MG17</strain>
    </source>
</reference>
<gene>
    <name evidence="2" type="ORF">M9978_09635</name>
</gene>
<feature type="region of interest" description="Disordered" evidence="1">
    <location>
        <begin position="1"/>
        <end position="20"/>
    </location>
</feature>
<dbReference type="RefSeq" id="WP_254292818.1">
    <property type="nucleotide sequence ID" value="NZ_JAMLDX010000006.1"/>
</dbReference>
<organism evidence="2 3">
    <name type="scientific">Sphingomonas tagetis</name>
    <dbReference type="NCBI Taxonomy" id="2949092"/>
    <lineage>
        <taxon>Bacteria</taxon>
        <taxon>Pseudomonadati</taxon>
        <taxon>Pseudomonadota</taxon>
        <taxon>Alphaproteobacteria</taxon>
        <taxon>Sphingomonadales</taxon>
        <taxon>Sphingomonadaceae</taxon>
        <taxon>Sphingomonas</taxon>
    </lineage>
</organism>
<sequence>MDVVFGPNEPNDPPPARTPRRLKEKFDRETRLGKFVREAGSVVLGVLIALGIGEAAEWVRARLWAAETTEAINAELARNAGVFDERQLMQPCVERRIATLAGLIREARRTRKLPEIGAIGQTPFRTVELAAWRLASSTDVMLDLNPKLRTTLTMTYPMIEEYTSGVADEQELWASLRVIQRSPGPISEDMLTQVATDIERLDHRARLNGIKVAQILAAVQHSGIANDYSVAWTNKTKREQVVADVRERSMCQPLTVDGKPYAGAAVGQDPSSGPPVRESSLSR</sequence>
<evidence type="ECO:0000313" key="2">
    <source>
        <dbReference type="EMBL" id="MCP3730688.1"/>
    </source>
</evidence>
<dbReference type="Proteomes" id="UP001139451">
    <property type="component" value="Unassembled WGS sequence"/>
</dbReference>